<keyword evidence="3" id="KW-1185">Reference proteome</keyword>
<evidence type="ECO:0000256" key="1">
    <source>
        <dbReference type="RuleBase" id="RU004508"/>
    </source>
</evidence>
<dbReference type="InterPro" id="IPR000653">
    <property type="entry name" value="DegT/StrS_aminotransferase"/>
</dbReference>
<protein>
    <submittedName>
        <fullName evidence="2">DegT/DnrJ/EryC1/StrS family aminotransferase</fullName>
    </submittedName>
</protein>
<dbReference type="PANTHER" id="PTHR30244:SF34">
    <property type="entry name" value="DTDP-4-AMINO-4,6-DIDEOXYGALACTOSE TRANSAMINASE"/>
    <property type="match status" value="1"/>
</dbReference>
<evidence type="ECO:0000313" key="2">
    <source>
        <dbReference type="EMBL" id="MBF0753117.1"/>
    </source>
</evidence>
<dbReference type="Pfam" id="PF01041">
    <property type="entry name" value="DegT_DnrJ_EryC1"/>
    <property type="match status" value="1"/>
</dbReference>
<dbReference type="Gene3D" id="3.90.1150.10">
    <property type="entry name" value="Aspartate Aminotransferase, domain 1"/>
    <property type="match status" value="1"/>
</dbReference>
<proteinExistence type="inferred from homology"/>
<gene>
    <name evidence="2" type="ORF">IR135_02440</name>
</gene>
<evidence type="ECO:0000313" key="3">
    <source>
        <dbReference type="Proteomes" id="UP000647980"/>
    </source>
</evidence>
<organism evidence="2 3">
    <name type="scientific">Jeotgalicoccus nanhaiensis</name>
    <dbReference type="NCBI Taxonomy" id="568603"/>
    <lineage>
        <taxon>Bacteria</taxon>
        <taxon>Bacillati</taxon>
        <taxon>Bacillota</taxon>
        <taxon>Bacilli</taxon>
        <taxon>Bacillales</taxon>
        <taxon>Staphylococcaceae</taxon>
        <taxon>Jeotgalicoccus</taxon>
    </lineage>
</organism>
<dbReference type="InterPro" id="IPR015424">
    <property type="entry name" value="PyrdxlP-dep_Trfase"/>
</dbReference>
<dbReference type="Gene3D" id="3.40.640.10">
    <property type="entry name" value="Type I PLP-dependent aspartate aminotransferase-like (Major domain)"/>
    <property type="match status" value="1"/>
</dbReference>
<dbReference type="InterPro" id="IPR015421">
    <property type="entry name" value="PyrdxlP-dep_Trfase_major"/>
</dbReference>
<dbReference type="PANTHER" id="PTHR30244">
    <property type="entry name" value="TRANSAMINASE"/>
    <property type="match status" value="1"/>
</dbReference>
<dbReference type="PIRSF" id="PIRSF000390">
    <property type="entry name" value="PLP_StrS"/>
    <property type="match status" value="1"/>
</dbReference>
<dbReference type="EMBL" id="JADGLW010000002">
    <property type="protein sequence ID" value="MBF0753117.1"/>
    <property type="molecule type" value="Genomic_DNA"/>
</dbReference>
<keyword evidence="2" id="KW-0808">Transferase</keyword>
<comment type="caution">
    <text evidence="2">The sequence shown here is derived from an EMBL/GenBank/DDBJ whole genome shotgun (WGS) entry which is preliminary data.</text>
</comment>
<name>A0ABR9XW60_9STAP</name>
<dbReference type="Proteomes" id="UP000647980">
    <property type="component" value="Unassembled WGS sequence"/>
</dbReference>
<dbReference type="InterPro" id="IPR015422">
    <property type="entry name" value="PyrdxlP-dep_Trfase_small"/>
</dbReference>
<dbReference type="RefSeq" id="WP_135096428.1">
    <property type="nucleotide sequence ID" value="NZ_JADGLW010000002.1"/>
</dbReference>
<comment type="similarity">
    <text evidence="1">Belongs to the DegT/DnrJ/EryC1 family.</text>
</comment>
<keyword evidence="2" id="KW-0032">Aminotransferase</keyword>
<dbReference type="GO" id="GO:0008483">
    <property type="term" value="F:transaminase activity"/>
    <property type="evidence" value="ECO:0007669"/>
    <property type="project" value="UniProtKB-KW"/>
</dbReference>
<dbReference type="SUPFAM" id="SSF53383">
    <property type="entry name" value="PLP-dependent transferases"/>
    <property type="match status" value="1"/>
</dbReference>
<dbReference type="CDD" id="cd00616">
    <property type="entry name" value="AHBA_syn"/>
    <property type="match status" value="1"/>
</dbReference>
<accession>A0ABR9XW60</accession>
<sequence>MKERIYLSSPHMGGTEEMYVQEAFDTNWIAPLGSNVSRFEEQIREYTEAKGACALSSGTAGIHLALDLLGVRAGDYVFCSSLTFIASANPITYLGAKPVFIDSEIDSWNMSPEALEKALQIYAAKGHLPKAAVIVNLYGQSARMEKLLPICKKYKVPVVEDAAESLGATYRGQNSGTFGEIGIFSFNGNKIITTSGGGMMISNDAALMEQAHKKSAQAKDKALFYSHSETGYNYRLSNICAGIGRGQMEVLDERIQKKRAIFEQYKKGLGSIPGLSFMPEISHSFHTRWLTTLTIDKKLLNLTPEEIINYLASHNIEARHVWKPLHLQPVFYGADYFSFDEDNAKTLFESGLCLPSDTKMTEEHVEEVINLIKTLISEYQEIPSEQANLTIAGEEIH</sequence>
<reference evidence="2 3" key="1">
    <citation type="submission" date="2020-10" db="EMBL/GenBank/DDBJ databases">
        <title>Mouse Oral microbiota.</title>
        <authorList>
            <person name="Joseph S."/>
            <person name="Aduse-Opoku J."/>
        </authorList>
    </citation>
    <scope>NUCLEOTIDE SEQUENCE [LARGE SCALE GENOMIC DNA]</scope>
    <source>
        <strain evidence="2 3">19428wE5_W307</strain>
    </source>
</reference>
<keyword evidence="1" id="KW-0663">Pyridoxal phosphate</keyword>